<keyword evidence="1" id="KW-0145">Chemotaxis</keyword>
<dbReference type="SUPFAM" id="SSF46458">
    <property type="entry name" value="Globin-like"/>
    <property type="match status" value="1"/>
</dbReference>
<gene>
    <name evidence="7" type="ORF">ACFOGP_00480</name>
</gene>
<dbReference type="Pfam" id="PF11563">
    <property type="entry name" value="Protoglobin"/>
    <property type="match status" value="1"/>
</dbReference>
<evidence type="ECO:0000256" key="1">
    <source>
        <dbReference type="ARBA" id="ARBA00022500"/>
    </source>
</evidence>
<name>A0ABV7GL61_9RHOB</name>
<comment type="caution">
    <text evidence="7">The sequence shown here is derived from an EMBL/GenBank/DDBJ whole genome shotgun (WGS) entry which is preliminary data.</text>
</comment>
<evidence type="ECO:0000256" key="2">
    <source>
        <dbReference type="ARBA" id="ARBA00029447"/>
    </source>
</evidence>
<dbReference type="SMART" id="SM00283">
    <property type="entry name" value="MA"/>
    <property type="match status" value="1"/>
</dbReference>
<dbReference type="InterPro" id="IPR039379">
    <property type="entry name" value="Protoglobin_sensor_dom"/>
</dbReference>
<dbReference type="PROSITE" id="PS50111">
    <property type="entry name" value="CHEMOTAXIS_TRANSDUC_2"/>
    <property type="match status" value="1"/>
</dbReference>
<evidence type="ECO:0000259" key="5">
    <source>
        <dbReference type="PROSITE" id="PS50111"/>
    </source>
</evidence>
<evidence type="ECO:0000256" key="4">
    <source>
        <dbReference type="SAM" id="MobiDB-lite"/>
    </source>
</evidence>
<accession>A0ABV7GL61</accession>
<dbReference type="CDD" id="cd01068">
    <property type="entry name" value="globin_sensor"/>
    <property type="match status" value="1"/>
</dbReference>
<sequence>MNEELRKHLAVFDIGPAEIELLRETGKILLPFLDEVVSGFYDTVRATPELVAFFEDDAMMAHARAAQTKHWTRLLTADFSDEHLASTKRVGLAHCRIGLPYVQFLLHSAQVFSRIQAILFRESRDRLMAGEIEAVDEMLSLLSRVFQFDAELVTSAYFEAIQAERTRAFDMLSAGLQRFAERDFSQPIPSPEESGFPKEYDSLRQDYNAAAGQLCEVMAVIAGTVEDLTGFADEIARSTGDLAQRTESQAATLQETTAALQVITQGVRDTAEGTAQADRAVQAASEGARQGGAVVVEATQAMNAIEGSSGEIARKIRVIDDIAFQTNLLALNAGVEAARAGDAGRGFAVVASEVRALAVRSAEAAKEIGDLISASSAHIESGVSRVGQVGGALEKIVTDVGVVTGLVTDISASSQTQATTLAEINAAANQLDQVTQQNAAMAQETTAASEGVHRNSLRLGELVDSFRLSDVPPTRLTPKQSLDKGNAAKPARPAAAVTAAGAAAGAGAAGAAAPVFDAEGFQDF</sequence>
<evidence type="ECO:0000313" key="7">
    <source>
        <dbReference type="EMBL" id="MFC3141166.1"/>
    </source>
</evidence>
<dbReference type="PANTHER" id="PTHR43531">
    <property type="entry name" value="PROTEIN ICFG"/>
    <property type="match status" value="1"/>
</dbReference>
<dbReference type="Gene3D" id="1.10.287.950">
    <property type="entry name" value="Methyl-accepting chemotaxis protein"/>
    <property type="match status" value="1"/>
</dbReference>
<evidence type="ECO:0000259" key="6">
    <source>
        <dbReference type="PROSITE" id="PS50885"/>
    </source>
</evidence>
<comment type="similarity">
    <text evidence="2">Belongs to the methyl-accepting chemotaxis (MCP) protein family.</text>
</comment>
<dbReference type="InterPro" id="IPR012292">
    <property type="entry name" value="Globin/Proto"/>
</dbReference>
<dbReference type="InterPro" id="IPR004090">
    <property type="entry name" value="Chemotax_Me-accpt_rcpt"/>
</dbReference>
<dbReference type="InterPro" id="IPR004089">
    <property type="entry name" value="MCPsignal_dom"/>
</dbReference>
<dbReference type="InterPro" id="IPR003660">
    <property type="entry name" value="HAMP_dom"/>
</dbReference>
<evidence type="ECO:0000256" key="3">
    <source>
        <dbReference type="PROSITE-ProRule" id="PRU00284"/>
    </source>
</evidence>
<protein>
    <submittedName>
        <fullName evidence="7">Globin-coupled sensor protein</fullName>
    </submittedName>
</protein>
<evidence type="ECO:0000313" key="8">
    <source>
        <dbReference type="Proteomes" id="UP001595632"/>
    </source>
</evidence>
<dbReference type="InterPro" id="IPR044398">
    <property type="entry name" value="Globin-sensor_dom"/>
</dbReference>
<dbReference type="CDD" id="cd11386">
    <property type="entry name" value="MCP_signal"/>
    <property type="match status" value="1"/>
</dbReference>
<proteinExistence type="inferred from homology"/>
<dbReference type="SUPFAM" id="SSF58104">
    <property type="entry name" value="Methyl-accepting chemotaxis protein (MCP) signaling domain"/>
    <property type="match status" value="1"/>
</dbReference>
<feature type="domain" description="HAMP" evidence="6">
    <location>
        <begin position="163"/>
        <end position="219"/>
    </location>
</feature>
<organism evidence="7 8">
    <name type="scientific">Psychromarinibacter halotolerans</name>
    <dbReference type="NCBI Taxonomy" id="1775175"/>
    <lineage>
        <taxon>Bacteria</taxon>
        <taxon>Pseudomonadati</taxon>
        <taxon>Pseudomonadota</taxon>
        <taxon>Alphaproteobacteria</taxon>
        <taxon>Rhodobacterales</taxon>
        <taxon>Paracoccaceae</taxon>
        <taxon>Psychromarinibacter</taxon>
    </lineage>
</organism>
<keyword evidence="3" id="KW-0807">Transducer</keyword>
<dbReference type="PRINTS" id="PR00260">
    <property type="entry name" value="CHEMTRNSDUCR"/>
</dbReference>
<dbReference type="InterPro" id="IPR009050">
    <property type="entry name" value="Globin-like_sf"/>
</dbReference>
<dbReference type="RefSeq" id="WP_275635074.1">
    <property type="nucleotide sequence ID" value="NZ_JARGYD010000018.1"/>
</dbReference>
<feature type="region of interest" description="Disordered" evidence="4">
    <location>
        <begin position="469"/>
        <end position="489"/>
    </location>
</feature>
<dbReference type="Gene3D" id="1.10.490.10">
    <property type="entry name" value="Globins"/>
    <property type="match status" value="1"/>
</dbReference>
<reference evidence="8" key="1">
    <citation type="journal article" date="2019" name="Int. J. Syst. Evol. Microbiol.">
        <title>The Global Catalogue of Microorganisms (GCM) 10K type strain sequencing project: providing services to taxonomists for standard genome sequencing and annotation.</title>
        <authorList>
            <consortium name="The Broad Institute Genomics Platform"/>
            <consortium name="The Broad Institute Genome Sequencing Center for Infectious Disease"/>
            <person name="Wu L."/>
            <person name="Ma J."/>
        </authorList>
    </citation>
    <scope>NUCLEOTIDE SEQUENCE [LARGE SCALE GENOMIC DNA]</scope>
    <source>
        <strain evidence="8">KCTC 52366</strain>
    </source>
</reference>
<dbReference type="Proteomes" id="UP001595632">
    <property type="component" value="Unassembled WGS sequence"/>
</dbReference>
<dbReference type="EMBL" id="JBHRTB010000002">
    <property type="protein sequence ID" value="MFC3141166.1"/>
    <property type="molecule type" value="Genomic_DNA"/>
</dbReference>
<dbReference type="PANTHER" id="PTHR43531:SF11">
    <property type="entry name" value="METHYL-ACCEPTING CHEMOTAXIS PROTEIN 3"/>
    <property type="match status" value="1"/>
</dbReference>
<dbReference type="InterPro" id="IPR051310">
    <property type="entry name" value="MCP_chemotaxis"/>
</dbReference>
<keyword evidence="8" id="KW-1185">Reference proteome</keyword>
<dbReference type="PROSITE" id="PS50885">
    <property type="entry name" value="HAMP"/>
    <property type="match status" value="1"/>
</dbReference>
<dbReference type="Pfam" id="PF00015">
    <property type="entry name" value="MCPsignal"/>
    <property type="match status" value="1"/>
</dbReference>
<feature type="domain" description="Methyl-accepting transducer" evidence="5">
    <location>
        <begin position="224"/>
        <end position="453"/>
    </location>
</feature>